<dbReference type="GO" id="GO:0016020">
    <property type="term" value="C:membrane"/>
    <property type="evidence" value="ECO:0007669"/>
    <property type="project" value="UniProtKB-SubCell"/>
</dbReference>
<keyword evidence="2" id="KW-1003">Cell membrane</keyword>
<evidence type="ECO:0000256" key="9">
    <source>
        <dbReference type="ARBA" id="ARBA00044770"/>
    </source>
</evidence>
<evidence type="ECO:0000256" key="5">
    <source>
        <dbReference type="ARBA" id="ARBA00022960"/>
    </source>
</evidence>
<feature type="non-terminal residue" evidence="12">
    <location>
        <position position="1"/>
    </location>
</feature>
<evidence type="ECO:0000313" key="12">
    <source>
        <dbReference type="EMBL" id="SVA56538.1"/>
    </source>
</evidence>
<keyword evidence="4" id="KW-0808">Transferase</keyword>
<gene>
    <name evidence="12" type="ORF">METZ01_LOCUS109392</name>
</gene>
<dbReference type="GO" id="GO:0008658">
    <property type="term" value="F:penicillin binding"/>
    <property type="evidence" value="ECO:0007669"/>
    <property type="project" value="InterPro"/>
</dbReference>
<dbReference type="Gene3D" id="3.40.710.10">
    <property type="entry name" value="DD-peptidase/beta-lactamase superfamily"/>
    <property type="match status" value="1"/>
</dbReference>
<protein>
    <recommendedName>
        <fullName evidence="9">peptidoglycan glycosyltransferase</fullName>
        <ecNumber evidence="9">2.4.99.28</ecNumber>
    </recommendedName>
</protein>
<dbReference type="GO" id="GO:0008955">
    <property type="term" value="F:peptidoglycan glycosyltransferase activity"/>
    <property type="evidence" value="ECO:0007669"/>
    <property type="project" value="UniProtKB-EC"/>
</dbReference>
<evidence type="ECO:0000256" key="4">
    <source>
        <dbReference type="ARBA" id="ARBA00022679"/>
    </source>
</evidence>
<evidence type="ECO:0000256" key="3">
    <source>
        <dbReference type="ARBA" id="ARBA00022676"/>
    </source>
</evidence>
<organism evidence="12">
    <name type="scientific">marine metagenome</name>
    <dbReference type="NCBI Taxonomy" id="408172"/>
    <lineage>
        <taxon>unclassified sequences</taxon>
        <taxon>metagenomes</taxon>
        <taxon>ecological metagenomes</taxon>
    </lineage>
</organism>
<dbReference type="GO" id="GO:0071555">
    <property type="term" value="P:cell wall organization"/>
    <property type="evidence" value="ECO:0007669"/>
    <property type="project" value="UniProtKB-KW"/>
</dbReference>
<dbReference type="EMBL" id="UINC01013029">
    <property type="protein sequence ID" value="SVA56538.1"/>
    <property type="molecule type" value="Genomic_DNA"/>
</dbReference>
<comment type="subcellular location">
    <subcellularLocation>
        <location evidence="1">Membrane</location>
    </subcellularLocation>
</comment>
<feature type="domain" description="Penicillin-binding protein transpeptidase" evidence="11">
    <location>
        <begin position="4"/>
        <end position="237"/>
    </location>
</feature>
<evidence type="ECO:0000256" key="10">
    <source>
        <dbReference type="ARBA" id="ARBA00049902"/>
    </source>
</evidence>
<accession>A0A381WWB6</accession>
<dbReference type="PANTHER" id="PTHR32282:SF11">
    <property type="entry name" value="PENICILLIN-BINDING PROTEIN 1B"/>
    <property type="match status" value="1"/>
</dbReference>
<evidence type="ECO:0000256" key="8">
    <source>
        <dbReference type="ARBA" id="ARBA00023316"/>
    </source>
</evidence>
<proteinExistence type="predicted"/>
<dbReference type="InterPro" id="IPR012338">
    <property type="entry name" value="Beta-lactam/transpept-like"/>
</dbReference>
<evidence type="ECO:0000256" key="2">
    <source>
        <dbReference type="ARBA" id="ARBA00022475"/>
    </source>
</evidence>
<name>A0A381WWB6_9ZZZZ</name>
<dbReference type="EC" id="2.4.99.28" evidence="9"/>
<dbReference type="InterPro" id="IPR050396">
    <property type="entry name" value="Glycosyltr_51/Transpeptidase"/>
</dbReference>
<dbReference type="GO" id="GO:0030288">
    <property type="term" value="C:outer membrane-bounded periplasmic space"/>
    <property type="evidence" value="ECO:0007669"/>
    <property type="project" value="TreeGrafter"/>
</dbReference>
<comment type="catalytic activity">
    <reaction evidence="10">
        <text>[GlcNAc-(1-&gt;4)-Mur2Ac(oyl-L-Ala-gamma-D-Glu-L-Lys-D-Ala-D-Ala)](n)-di-trans,octa-cis-undecaprenyl diphosphate + beta-D-GlcNAc-(1-&gt;4)-Mur2Ac(oyl-L-Ala-gamma-D-Glu-L-Lys-D-Ala-D-Ala)-di-trans,octa-cis-undecaprenyl diphosphate = [GlcNAc-(1-&gt;4)-Mur2Ac(oyl-L-Ala-gamma-D-Glu-L-Lys-D-Ala-D-Ala)](n+1)-di-trans,octa-cis-undecaprenyl diphosphate + di-trans,octa-cis-undecaprenyl diphosphate + H(+)</text>
        <dbReference type="Rhea" id="RHEA:23708"/>
        <dbReference type="Rhea" id="RHEA-COMP:9602"/>
        <dbReference type="Rhea" id="RHEA-COMP:9603"/>
        <dbReference type="ChEBI" id="CHEBI:15378"/>
        <dbReference type="ChEBI" id="CHEBI:58405"/>
        <dbReference type="ChEBI" id="CHEBI:60033"/>
        <dbReference type="ChEBI" id="CHEBI:78435"/>
        <dbReference type="EC" id="2.4.99.28"/>
    </reaction>
</comment>
<keyword evidence="5" id="KW-0133">Cell shape</keyword>
<keyword evidence="3" id="KW-0328">Glycosyltransferase</keyword>
<evidence type="ECO:0000256" key="1">
    <source>
        <dbReference type="ARBA" id="ARBA00004370"/>
    </source>
</evidence>
<keyword evidence="8" id="KW-0961">Cell wall biogenesis/degradation</keyword>
<reference evidence="12" key="1">
    <citation type="submission" date="2018-05" db="EMBL/GenBank/DDBJ databases">
        <authorList>
            <person name="Lanie J.A."/>
            <person name="Ng W.-L."/>
            <person name="Kazmierczak K.M."/>
            <person name="Andrzejewski T.M."/>
            <person name="Davidsen T.M."/>
            <person name="Wayne K.J."/>
            <person name="Tettelin H."/>
            <person name="Glass J.I."/>
            <person name="Rusch D."/>
            <person name="Podicherti R."/>
            <person name="Tsui H.-C.T."/>
            <person name="Winkler M.E."/>
        </authorList>
    </citation>
    <scope>NUCLEOTIDE SEQUENCE</scope>
</reference>
<dbReference type="Pfam" id="PF00905">
    <property type="entry name" value="Transpeptidase"/>
    <property type="match status" value="1"/>
</dbReference>
<keyword evidence="7" id="KW-0472">Membrane</keyword>
<dbReference type="GO" id="GO:0009252">
    <property type="term" value="P:peptidoglycan biosynthetic process"/>
    <property type="evidence" value="ECO:0007669"/>
    <property type="project" value="UniProtKB-KW"/>
</dbReference>
<dbReference type="GO" id="GO:0008360">
    <property type="term" value="P:regulation of cell shape"/>
    <property type="evidence" value="ECO:0007669"/>
    <property type="project" value="UniProtKB-KW"/>
</dbReference>
<sequence length="364" mass="40043">VRVETGEVHALVGGRDPRYAGFNRALDAARPAGSLLKPAVYLTALNRPDRYTLTTLLDDSEFELQQAGGPNWHPRNHDREDHDRPPLITALADSYNVATARLGLKLGIDNVIDTLHALGLIRDLKPYPSITLGAVALTPVEIAQMYQTLAAGGHQVRLRTVNWIGDHDGRQLARYPLKARVTVTPQSAYLLNRALREVILSGTASRLNRDFPPRLELAGKTGTTGGYRDSWFAGYAGNYLAVVWIGRDDNRPIGLSGASGALTVWAALMKQLTLTPVRLYRPQDVLEVKLDRTSLMLADEHCPDTLQLPFIAGSEPVSAAPCSRAVFPTRDASDNGIVEWWRAIWLGVDQSSTHNPEKIKDNRP</sequence>
<evidence type="ECO:0000259" key="11">
    <source>
        <dbReference type="Pfam" id="PF00905"/>
    </source>
</evidence>
<dbReference type="SUPFAM" id="SSF56601">
    <property type="entry name" value="beta-lactamase/transpeptidase-like"/>
    <property type="match status" value="1"/>
</dbReference>
<dbReference type="InterPro" id="IPR001460">
    <property type="entry name" value="PCN-bd_Tpept"/>
</dbReference>
<evidence type="ECO:0000256" key="6">
    <source>
        <dbReference type="ARBA" id="ARBA00022984"/>
    </source>
</evidence>
<evidence type="ECO:0000256" key="7">
    <source>
        <dbReference type="ARBA" id="ARBA00023136"/>
    </source>
</evidence>
<dbReference type="PANTHER" id="PTHR32282">
    <property type="entry name" value="BINDING PROTEIN TRANSPEPTIDASE, PUTATIVE-RELATED"/>
    <property type="match status" value="1"/>
</dbReference>
<dbReference type="AlphaFoldDB" id="A0A381WWB6"/>
<keyword evidence="6" id="KW-0573">Peptidoglycan synthesis</keyword>